<feature type="compositionally biased region" description="Basic and acidic residues" evidence="5">
    <location>
        <begin position="326"/>
        <end position="339"/>
    </location>
</feature>
<feature type="coiled-coil region" evidence="4">
    <location>
        <begin position="114"/>
        <end position="166"/>
    </location>
</feature>
<feature type="compositionally biased region" description="Basic and acidic residues" evidence="5">
    <location>
        <begin position="417"/>
        <end position="426"/>
    </location>
</feature>
<feature type="coiled-coil region" evidence="4">
    <location>
        <begin position="192"/>
        <end position="246"/>
    </location>
</feature>
<accession>A0A4Y7IMC9</accession>
<evidence type="ECO:0000259" key="6">
    <source>
        <dbReference type="Pfam" id="PF08573"/>
    </source>
</evidence>
<evidence type="ECO:0000256" key="1">
    <source>
        <dbReference type="ARBA" id="ARBA00004123"/>
    </source>
</evidence>
<protein>
    <recommendedName>
        <fullName evidence="6">DNA endonuclease activator Ctp1 C-terminal domain-containing protein</fullName>
    </recommendedName>
</protein>
<keyword evidence="8" id="KW-1185">Reference proteome</keyword>
<name>A0A4Y7IMC9_PAPSO</name>
<dbReference type="GO" id="GO:0010792">
    <property type="term" value="P:DNA double-strand break processing involved in repair via single-strand annealing"/>
    <property type="evidence" value="ECO:0007669"/>
    <property type="project" value="TreeGrafter"/>
</dbReference>
<evidence type="ECO:0000256" key="2">
    <source>
        <dbReference type="ARBA" id="ARBA00022763"/>
    </source>
</evidence>
<keyword evidence="3" id="KW-0539">Nucleus</keyword>
<evidence type="ECO:0000256" key="4">
    <source>
        <dbReference type="SAM" id="Coils"/>
    </source>
</evidence>
<feature type="compositionally biased region" description="Low complexity" evidence="5">
    <location>
        <begin position="349"/>
        <end position="360"/>
    </location>
</feature>
<dbReference type="GO" id="GO:0005634">
    <property type="term" value="C:nucleus"/>
    <property type="evidence" value="ECO:0007669"/>
    <property type="project" value="UniProtKB-SubCell"/>
</dbReference>
<evidence type="ECO:0000256" key="3">
    <source>
        <dbReference type="ARBA" id="ARBA00023242"/>
    </source>
</evidence>
<dbReference type="STRING" id="3469.A0A4Y7IMC9"/>
<feature type="domain" description="DNA endonuclease activator Ctp1 C-terminal" evidence="6">
    <location>
        <begin position="511"/>
        <end position="539"/>
    </location>
</feature>
<keyword evidence="2" id="KW-0227">DNA damage</keyword>
<dbReference type="Gramene" id="RZC49266">
    <property type="protein sequence ID" value="RZC49266"/>
    <property type="gene ID" value="C5167_017690"/>
</dbReference>
<dbReference type="Pfam" id="PF08573">
    <property type="entry name" value="SAE2"/>
    <property type="match status" value="1"/>
</dbReference>
<keyword evidence="4" id="KW-0175">Coiled coil</keyword>
<comment type="subcellular location">
    <subcellularLocation>
        <location evidence="1">Nucleus</location>
    </subcellularLocation>
</comment>
<sequence>NLKHKSSSLHLITTFTSLSAEFTLSSSVSRESEDIRVSKVVIFTLQMEYNLEISPNVIGDDDGKSYSQLSTVLVATIQEVKDRVSQIEFIFCSQLFPGYKARTKSLHKRYIEAKKAAEEKESCLRGEIDELRLEQKHYLEERERLIASFEEEKEKLIKQKMKAKEDEWRSEEYSLRHHIDVKRHLRCNSQLLDDLQNEKKLLLAKVESLEKKEDVAELQRQVKRMNEDLAEEKRLHEKLRQQIELKDYEMILEKKRNRNIVDSFKRLKSQHNFLRSKCGLSTDNMIPCNSVEDNSNSSRNYQNPRIPTGPEGRNPETSRVALKTNKQKDEISLPEKLDNNKMQFSSYDTTTKVPSTSSSSQPFNCPANMKSEPLSGIQKQPLPNWRATRSRQEPGGADPHDDFLDTPLENIHDNITRGLQREETHDFPVLPPKDMDLDNSDDETQDLNGEPAPQKQKISIMKPPNDRGFKYAEPVRKKADRENLKGIECKQCKKFYDAVLPGGDKNNNNLRCEHHDGVSRHRYRFIPPSTPEGFWNIGFDSEM</sequence>
<feature type="compositionally biased region" description="Polar residues" evidence="5">
    <location>
        <begin position="291"/>
        <end position="305"/>
    </location>
</feature>
<dbReference type="EMBL" id="CM010716">
    <property type="protein sequence ID" value="RZC49266.1"/>
    <property type="molecule type" value="Genomic_DNA"/>
</dbReference>
<dbReference type="AlphaFoldDB" id="A0A4Y7IMC9"/>
<proteinExistence type="predicted"/>
<dbReference type="Proteomes" id="UP000316621">
    <property type="component" value="Chromosome 2"/>
</dbReference>
<dbReference type="GO" id="GO:0003684">
    <property type="term" value="F:damaged DNA binding"/>
    <property type="evidence" value="ECO:0007669"/>
    <property type="project" value="TreeGrafter"/>
</dbReference>
<feature type="region of interest" description="Disordered" evidence="5">
    <location>
        <begin position="417"/>
        <end position="470"/>
    </location>
</feature>
<dbReference type="PANTHER" id="PTHR15107">
    <property type="entry name" value="RETINOBLASTOMA BINDING PROTEIN 8"/>
    <property type="match status" value="1"/>
</dbReference>
<dbReference type="OMA" id="QIELLFC"/>
<evidence type="ECO:0000313" key="7">
    <source>
        <dbReference type="EMBL" id="RZC49266.1"/>
    </source>
</evidence>
<dbReference type="InterPro" id="IPR033316">
    <property type="entry name" value="RBBP8-like"/>
</dbReference>
<reference evidence="7 8" key="1">
    <citation type="journal article" date="2018" name="Science">
        <title>The opium poppy genome and morphinan production.</title>
        <authorList>
            <person name="Guo L."/>
            <person name="Winzer T."/>
            <person name="Yang X."/>
            <person name="Li Y."/>
            <person name="Ning Z."/>
            <person name="He Z."/>
            <person name="Teodor R."/>
            <person name="Lu Y."/>
            <person name="Bowser T.A."/>
            <person name="Graham I.A."/>
            <person name="Ye K."/>
        </authorList>
    </citation>
    <scope>NUCLEOTIDE SEQUENCE [LARGE SCALE GENOMIC DNA]</scope>
    <source>
        <strain evidence="8">cv. HN1</strain>
        <tissue evidence="7">Leaves</tissue>
    </source>
</reference>
<dbReference type="PANTHER" id="PTHR15107:SF0">
    <property type="entry name" value="DNA ENDONUCLEASE ACTIVATOR CTP1 C-TERMINAL DOMAIN-CONTAINING PROTEIN"/>
    <property type="match status" value="1"/>
</dbReference>
<gene>
    <name evidence="7" type="ORF">C5167_017690</name>
</gene>
<feature type="non-terminal residue" evidence="7">
    <location>
        <position position="1"/>
    </location>
</feature>
<feature type="region of interest" description="Disordered" evidence="5">
    <location>
        <begin position="284"/>
        <end position="403"/>
    </location>
</feature>
<dbReference type="GO" id="GO:0007276">
    <property type="term" value="P:gamete generation"/>
    <property type="evidence" value="ECO:0007669"/>
    <property type="project" value="EnsemblPlants"/>
</dbReference>
<dbReference type="InterPro" id="IPR013882">
    <property type="entry name" value="Ctp1_C"/>
</dbReference>
<dbReference type="GO" id="GO:0010212">
    <property type="term" value="P:response to ionizing radiation"/>
    <property type="evidence" value="ECO:0007669"/>
    <property type="project" value="EnsemblPlants"/>
</dbReference>
<evidence type="ECO:0000313" key="8">
    <source>
        <dbReference type="Proteomes" id="UP000316621"/>
    </source>
</evidence>
<evidence type="ECO:0000256" key="5">
    <source>
        <dbReference type="SAM" id="MobiDB-lite"/>
    </source>
</evidence>
<organism evidence="7 8">
    <name type="scientific">Papaver somniferum</name>
    <name type="common">Opium poppy</name>
    <dbReference type="NCBI Taxonomy" id="3469"/>
    <lineage>
        <taxon>Eukaryota</taxon>
        <taxon>Viridiplantae</taxon>
        <taxon>Streptophyta</taxon>
        <taxon>Embryophyta</taxon>
        <taxon>Tracheophyta</taxon>
        <taxon>Spermatophyta</taxon>
        <taxon>Magnoliopsida</taxon>
        <taxon>Ranunculales</taxon>
        <taxon>Papaveraceae</taxon>
        <taxon>Papaveroideae</taxon>
        <taxon>Papaver</taxon>
    </lineage>
</organism>